<keyword evidence="9" id="KW-0106">Calcium</keyword>
<comment type="similarity">
    <text evidence="2 17">Belongs to the calreticulin family.</text>
</comment>
<gene>
    <name evidence="19" type="ORF">F511_12539</name>
</gene>
<dbReference type="InterPro" id="IPR018124">
    <property type="entry name" value="Calret/calnex_CS"/>
</dbReference>
<dbReference type="OrthoDB" id="1938156at2759"/>
<keyword evidence="20" id="KW-1185">Reference proteome</keyword>
<dbReference type="GO" id="GO:0005789">
    <property type="term" value="C:endoplasmic reticulum membrane"/>
    <property type="evidence" value="ECO:0007669"/>
    <property type="project" value="UniProtKB-SubCell"/>
</dbReference>
<sequence length="657" mass="74003">MGEAQVQERTKDLLPLHLGRSEVVSGPTNKSTQAQQSMRQTRGIGMTKADLVHNLGSIARSGTKEFMEALQGTVITRGNGRIGGSLGEAWKMRNISVLRSIDPSEGCQISALIMEDRKRKIWIVQCLLLLSIGCFSQLRASDDVKFYDSFDEKFEGRWVVSEKEDYNGVWKHSKSEGHDDYGLLVGDKAKKHAIVKVLEEPVELKDEIVVLQFEVRLQEGLECGGAYIKYLRPQDAGWIPKNFDNESPYTIMFGPDKCGATNKVHFILKHENPKTGKYIEHHLKYPPSVPSDKLTHVYTAILKPDNELRILIDGEEKKKANFLSEEDFEPSLIPPKTIPDPDDRKPEDWDERAKIPDPEATKPEDWDEDAPMEIEDEEAEKPEGWLDDEPEEVDDPEATKPEDWDDEEDGEWEAPKIDNPKCAEAPGCGEWKKPVKKNPAYKGKWQPPLIENPNYKGIWKAQLIGNPEYFEVEKPNFDPIAAIGIEIWTMQDGILFDNILIASDEKVAQVYRETAWKPKFDVEKEKQKAEEPSSGGLKGVQKIVFDYLYKAADLPFLGEHKVKVLDLLEKAEKQPNLTIGILVSVVVVIFTVLLKLIFGGKKPARATTEAEGTTSEGTTTATTETTTDQGTSEDKDEQKEDASASTAPKRRTTRRDN</sequence>
<evidence type="ECO:0000256" key="13">
    <source>
        <dbReference type="ARBA" id="ARBA00023180"/>
    </source>
</evidence>
<feature type="compositionally biased region" description="Basic and acidic residues" evidence="18">
    <location>
        <begin position="632"/>
        <end position="642"/>
    </location>
</feature>
<keyword evidence="4" id="KW-0479">Metal-binding</keyword>
<feature type="region of interest" description="Disordered" evidence="18">
    <location>
        <begin position="322"/>
        <end position="437"/>
    </location>
</feature>
<evidence type="ECO:0000256" key="17">
    <source>
        <dbReference type="RuleBase" id="RU362126"/>
    </source>
</evidence>
<evidence type="ECO:0000256" key="18">
    <source>
        <dbReference type="SAM" id="MobiDB-lite"/>
    </source>
</evidence>
<dbReference type="InterPro" id="IPR036890">
    <property type="entry name" value="HATPase_C_sf"/>
</dbReference>
<dbReference type="FunFam" id="2.10.250.10:FF:000001">
    <property type="entry name" value="Calnexin homolog"/>
    <property type="match status" value="1"/>
</dbReference>
<proteinExistence type="inferred from homology"/>
<evidence type="ECO:0000256" key="15">
    <source>
        <dbReference type="ARBA" id="ARBA00037525"/>
    </source>
</evidence>
<dbReference type="PRINTS" id="PR00626">
    <property type="entry name" value="CALRETICULIN"/>
</dbReference>
<keyword evidence="5" id="KW-0732">Signal</keyword>
<organism evidence="19 20">
    <name type="scientific">Dorcoceras hygrometricum</name>
    <dbReference type="NCBI Taxonomy" id="472368"/>
    <lineage>
        <taxon>Eukaryota</taxon>
        <taxon>Viridiplantae</taxon>
        <taxon>Streptophyta</taxon>
        <taxon>Embryophyta</taxon>
        <taxon>Tracheophyta</taxon>
        <taxon>Spermatophyta</taxon>
        <taxon>Magnoliopsida</taxon>
        <taxon>eudicotyledons</taxon>
        <taxon>Gunneridae</taxon>
        <taxon>Pentapetalae</taxon>
        <taxon>asterids</taxon>
        <taxon>lamiids</taxon>
        <taxon>Lamiales</taxon>
        <taxon>Gesneriaceae</taxon>
        <taxon>Didymocarpoideae</taxon>
        <taxon>Trichosporeae</taxon>
        <taxon>Loxocarpinae</taxon>
        <taxon>Dorcoceras</taxon>
    </lineage>
</organism>
<keyword evidence="14 17" id="KW-0143">Chaperone</keyword>
<comment type="subcellular location">
    <subcellularLocation>
        <location evidence="1">Endoplasmic reticulum membrane</location>
        <topology evidence="1">Single-pass type I membrane protein</topology>
    </subcellularLocation>
</comment>
<feature type="compositionally biased region" description="Low complexity" evidence="18">
    <location>
        <begin position="606"/>
        <end position="630"/>
    </location>
</feature>
<dbReference type="Gene3D" id="2.60.120.200">
    <property type="match status" value="1"/>
</dbReference>
<evidence type="ECO:0000256" key="2">
    <source>
        <dbReference type="ARBA" id="ARBA00010983"/>
    </source>
</evidence>
<dbReference type="InterPro" id="IPR001580">
    <property type="entry name" value="Calret/calnex"/>
</dbReference>
<keyword evidence="13" id="KW-0325">Glycoprotein</keyword>
<evidence type="ECO:0000256" key="7">
    <source>
        <dbReference type="ARBA" id="ARBA00022737"/>
    </source>
</evidence>
<evidence type="ECO:0000256" key="5">
    <source>
        <dbReference type="ARBA" id="ARBA00022729"/>
    </source>
</evidence>
<dbReference type="Gene3D" id="2.10.250.10">
    <property type="entry name" value="Calreticulin/calnexin, P domain"/>
    <property type="match status" value="1"/>
</dbReference>
<evidence type="ECO:0000256" key="16">
    <source>
        <dbReference type="PIRSR" id="PIRSR601580-3"/>
    </source>
</evidence>
<feature type="compositionally biased region" description="Acidic residues" evidence="18">
    <location>
        <begin position="403"/>
        <end position="412"/>
    </location>
</feature>
<feature type="disulfide bond" evidence="16">
    <location>
        <begin position="223"/>
        <end position="258"/>
    </location>
</feature>
<dbReference type="EMBL" id="KQ987226">
    <property type="protein sequence ID" value="KZV57933.1"/>
    <property type="molecule type" value="Genomic_DNA"/>
</dbReference>
<evidence type="ECO:0000256" key="6">
    <source>
        <dbReference type="ARBA" id="ARBA00022734"/>
    </source>
</evidence>
<dbReference type="GO" id="GO:0006457">
    <property type="term" value="P:protein folding"/>
    <property type="evidence" value="ECO:0007669"/>
    <property type="project" value="InterPro"/>
</dbReference>
<dbReference type="AlphaFoldDB" id="A0A2Z7DIV3"/>
<feature type="compositionally biased region" description="Acidic residues" evidence="18">
    <location>
        <begin position="365"/>
        <end position="396"/>
    </location>
</feature>
<keyword evidence="8 17" id="KW-0256">Endoplasmic reticulum</keyword>
<protein>
    <submittedName>
        <fullName evidence="19">Calnexin-like protein</fullName>
    </submittedName>
</protein>
<dbReference type="PANTHER" id="PTHR11073:SF1">
    <property type="entry name" value="CALNEXIN 14D-RELATED"/>
    <property type="match status" value="1"/>
</dbReference>
<keyword evidence="7" id="KW-0677">Repeat</keyword>
<keyword evidence="6" id="KW-0430">Lectin</keyword>
<feature type="region of interest" description="Disordered" evidence="18">
    <location>
        <begin position="21"/>
        <end position="42"/>
    </location>
</feature>
<dbReference type="GO" id="GO:0005509">
    <property type="term" value="F:calcium ion binding"/>
    <property type="evidence" value="ECO:0007669"/>
    <property type="project" value="InterPro"/>
</dbReference>
<dbReference type="FunFam" id="2.60.120.200:FF:000048">
    <property type="entry name" value="Calnexin homolog"/>
    <property type="match status" value="1"/>
</dbReference>
<feature type="region of interest" description="Disordered" evidence="18">
    <location>
        <begin position="605"/>
        <end position="657"/>
    </location>
</feature>
<keyword evidence="11 17" id="KW-0472">Membrane</keyword>
<feature type="compositionally biased region" description="Basic and acidic residues" evidence="18">
    <location>
        <begin position="339"/>
        <end position="364"/>
    </location>
</feature>
<dbReference type="Proteomes" id="UP000250235">
    <property type="component" value="Unassembled WGS sequence"/>
</dbReference>
<dbReference type="PROSITE" id="PS00805">
    <property type="entry name" value="CALRETICULIN_REPEAT"/>
    <property type="match status" value="1"/>
</dbReference>
<dbReference type="InterPro" id="IPR013320">
    <property type="entry name" value="ConA-like_dom_sf"/>
</dbReference>
<reference evidence="19 20" key="1">
    <citation type="journal article" date="2015" name="Proc. Natl. Acad. Sci. U.S.A.">
        <title>The resurrection genome of Boea hygrometrica: A blueprint for survival of dehydration.</title>
        <authorList>
            <person name="Xiao L."/>
            <person name="Yang G."/>
            <person name="Zhang L."/>
            <person name="Yang X."/>
            <person name="Zhao S."/>
            <person name="Ji Z."/>
            <person name="Zhou Q."/>
            <person name="Hu M."/>
            <person name="Wang Y."/>
            <person name="Chen M."/>
            <person name="Xu Y."/>
            <person name="Jin H."/>
            <person name="Xiao X."/>
            <person name="Hu G."/>
            <person name="Bao F."/>
            <person name="Hu Y."/>
            <person name="Wan P."/>
            <person name="Li L."/>
            <person name="Deng X."/>
            <person name="Kuang T."/>
            <person name="Xiang C."/>
            <person name="Zhu J.K."/>
            <person name="Oliver M.J."/>
            <person name="He Y."/>
        </authorList>
    </citation>
    <scope>NUCLEOTIDE SEQUENCE [LARGE SCALE GENOMIC DNA]</scope>
    <source>
        <strain evidence="20">cv. XS01</strain>
    </source>
</reference>
<dbReference type="SUPFAM" id="SSF55874">
    <property type="entry name" value="ATPase domain of HSP90 chaperone/DNA topoisomerase II/histidine kinase"/>
    <property type="match status" value="1"/>
</dbReference>
<evidence type="ECO:0000313" key="20">
    <source>
        <dbReference type="Proteomes" id="UP000250235"/>
    </source>
</evidence>
<evidence type="ECO:0000256" key="1">
    <source>
        <dbReference type="ARBA" id="ARBA00004115"/>
    </source>
</evidence>
<dbReference type="SUPFAM" id="SSF63887">
    <property type="entry name" value="P-domain of calnexin/calreticulin"/>
    <property type="match status" value="1"/>
</dbReference>
<dbReference type="Pfam" id="PF00262">
    <property type="entry name" value="Calreticulin"/>
    <property type="match status" value="1"/>
</dbReference>
<evidence type="ECO:0000256" key="4">
    <source>
        <dbReference type="ARBA" id="ARBA00022723"/>
    </source>
</evidence>
<dbReference type="PROSITE" id="PS00803">
    <property type="entry name" value="CALRETICULIN_1"/>
    <property type="match status" value="1"/>
</dbReference>
<dbReference type="Gene3D" id="3.30.565.10">
    <property type="entry name" value="Histidine kinase-like ATPase, C-terminal domain"/>
    <property type="match status" value="1"/>
</dbReference>
<dbReference type="GO" id="GO:0051082">
    <property type="term" value="F:unfolded protein binding"/>
    <property type="evidence" value="ECO:0007669"/>
    <property type="project" value="InterPro"/>
</dbReference>
<evidence type="ECO:0000256" key="14">
    <source>
        <dbReference type="ARBA" id="ARBA00023186"/>
    </source>
</evidence>
<evidence type="ECO:0000313" key="19">
    <source>
        <dbReference type="EMBL" id="KZV57933.1"/>
    </source>
</evidence>
<evidence type="ECO:0000256" key="12">
    <source>
        <dbReference type="ARBA" id="ARBA00023157"/>
    </source>
</evidence>
<dbReference type="GO" id="GO:0036503">
    <property type="term" value="P:ERAD pathway"/>
    <property type="evidence" value="ECO:0007669"/>
    <property type="project" value="TreeGrafter"/>
</dbReference>
<accession>A0A2Z7DIV3</accession>
<evidence type="ECO:0000256" key="8">
    <source>
        <dbReference type="ARBA" id="ARBA00022824"/>
    </source>
</evidence>
<comment type="function">
    <text evidence="15">Calcium-binding protein that interacts with newly synthesized monoglucosylated glycoproteins in the endoplasmic reticulum. It may act in assisting protein assembly and/or in the retention within the ER of unassembled protein subunits. It seems to play a major role in the quality control apparatus of the ER by the retention of incorrectly folded proteins.</text>
</comment>
<dbReference type="SUPFAM" id="SSF49899">
    <property type="entry name" value="Concanavalin A-like lectins/glucanases"/>
    <property type="match status" value="1"/>
</dbReference>
<evidence type="ECO:0000256" key="10">
    <source>
        <dbReference type="ARBA" id="ARBA00022989"/>
    </source>
</evidence>
<feature type="compositionally biased region" description="Basic residues" evidence="18">
    <location>
        <begin position="648"/>
        <end position="657"/>
    </location>
</feature>
<feature type="transmembrane region" description="Helical" evidence="17">
    <location>
        <begin position="577"/>
        <end position="598"/>
    </location>
</feature>
<evidence type="ECO:0000256" key="11">
    <source>
        <dbReference type="ARBA" id="ARBA00023136"/>
    </source>
</evidence>
<name>A0A2Z7DIV3_9LAMI</name>
<evidence type="ECO:0000256" key="3">
    <source>
        <dbReference type="ARBA" id="ARBA00022692"/>
    </source>
</evidence>
<feature type="compositionally biased region" description="Polar residues" evidence="18">
    <location>
        <begin position="26"/>
        <end position="40"/>
    </location>
</feature>
<dbReference type="PROSITE" id="PS00804">
    <property type="entry name" value="CALRETICULIN_2"/>
    <property type="match status" value="1"/>
</dbReference>
<evidence type="ECO:0000256" key="9">
    <source>
        <dbReference type="ARBA" id="ARBA00022837"/>
    </source>
</evidence>
<dbReference type="GO" id="GO:0030246">
    <property type="term" value="F:carbohydrate binding"/>
    <property type="evidence" value="ECO:0007669"/>
    <property type="project" value="UniProtKB-KW"/>
</dbReference>
<dbReference type="PANTHER" id="PTHR11073">
    <property type="entry name" value="CALRETICULIN AND CALNEXIN"/>
    <property type="match status" value="1"/>
</dbReference>
<keyword evidence="12 16" id="KW-1015">Disulfide bond</keyword>
<keyword evidence="10 17" id="KW-1133">Transmembrane helix</keyword>
<keyword evidence="3 17" id="KW-0812">Transmembrane</keyword>
<dbReference type="InterPro" id="IPR009033">
    <property type="entry name" value="Calreticulin/calnexin_P_dom_sf"/>
</dbReference>